<feature type="non-terminal residue" evidence="1">
    <location>
        <position position="1"/>
    </location>
</feature>
<gene>
    <name evidence="1" type="ORF">KK1_042851</name>
</gene>
<dbReference type="CDD" id="cd09272">
    <property type="entry name" value="RNase_HI_RT_Ty1"/>
    <property type="match status" value="1"/>
</dbReference>
<evidence type="ECO:0000313" key="1">
    <source>
        <dbReference type="EMBL" id="KYP36054.1"/>
    </source>
</evidence>
<organism evidence="1 2">
    <name type="scientific">Cajanus cajan</name>
    <name type="common">Pigeon pea</name>
    <name type="synonym">Cajanus indicus</name>
    <dbReference type="NCBI Taxonomy" id="3821"/>
    <lineage>
        <taxon>Eukaryota</taxon>
        <taxon>Viridiplantae</taxon>
        <taxon>Streptophyta</taxon>
        <taxon>Embryophyta</taxon>
        <taxon>Tracheophyta</taxon>
        <taxon>Spermatophyta</taxon>
        <taxon>Magnoliopsida</taxon>
        <taxon>eudicotyledons</taxon>
        <taxon>Gunneridae</taxon>
        <taxon>Pentapetalae</taxon>
        <taxon>rosids</taxon>
        <taxon>fabids</taxon>
        <taxon>Fabales</taxon>
        <taxon>Fabaceae</taxon>
        <taxon>Papilionoideae</taxon>
        <taxon>50 kb inversion clade</taxon>
        <taxon>NPAAA clade</taxon>
        <taxon>indigoferoid/millettioid clade</taxon>
        <taxon>Phaseoleae</taxon>
        <taxon>Cajanus</taxon>
    </lineage>
</organism>
<dbReference type="Gramene" id="C.cajan_41308.t">
    <property type="protein sequence ID" value="C.cajan_41308.t.cds1"/>
    <property type="gene ID" value="C.cajan_41308"/>
</dbReference>
<dbReference type="EMBL" id="KQ484274">
    <property type="protein sequence ID" value="KYP36054.1"/>
    <property type="molecule type" value="Genomic_DNA"/>
</dbReference>
<dbReference type="AlphaFoldDB" id="A0A151R0G1"/>
<reference evidence="1" key="1">
    <citation type="journal article" date="2012" name="Nat. Biotechnol.">
        <title>Draft genome sequence of pigeonpea (Cajanus cajan), an orphan legume crop of resource-poor farmers.</title>
        <authorList>
            <person name="Varshney R.K."/>
            <person name="Chen W."/>
            <person name="Li Y."/>
            <person name="Bharti A.K."/>
            <person name="Saxena R.K."/>
            <person name="Schlueter J.A."/>
            <person name="Donoghue M.T."/>
            <person name="Azam S."/>
            <person name="Fan G."/>
            <person name="Whaley A.M."/>
            <person name="Farmer A.D."/>
            <person name="Sheridan J."/>
            <person name="Iwata A."/>
            <person name="Tuteja R."/>
            <person name="Penmetsa R.V."/>
            <person name="Wu W."/>
            <person name="Upadhyaya H.D."/>
            <person name="Yang S.P."/>
            <person name="Shah T."/>
            <person name="Saxena K.B."/>
            <person name="Michael T."/>
            <person name="McCombie W.R."/>
            <person name="Yang B."/>
            <person name="Zhang G."/>
            <person name="Yang H."/>
            <person name="Wang J."/>
            <person name="Spillane C."/>
            <person name="Cook D.R."/>
            <person name="May G.D."/>
            <person name="Xu X."/>
            <person name="Jackson S.A."/>
        </authorList>
    </citation>
    <scope>NUCLEOTIDE SEQUENCE [LARGE SCALE GENOMIC DNA]</scope>
</reference>
<name>A0A151R0G1_CAJCA</name>
<dbReference type="Proteomes" id="UP000075243">
    <property type="component" value="Unassembled WGS sequence"/>
</dbReference>
<sequence>CDNRFGLHIATNPVFHERTKHIEIDYHIVREKALQGLIKLLPISSANQLADIYTKPLSPGAFCIPSSHGFVFEHHPKSLSTNGNNCVYINLYPSSYLNDVGLYLYSNTENTNNKKL</sequence>
<evidence type="ECO:0000313" key="2">
    <source>
        <dbReference type="Proteomes" id="UP000075243"/>
    </source>
</evidence>
<protein>
    <submittedName>
        <fullName evidence="1">Copia protein</fullName>
    </submittedName>
</protein>
<accession>A0A151R0G1</accession>
<keyword evidence="2" id="KW-1185">Reference proteome</keyword>
<proteinExistence type="predicted"/>